<gene>
    <name evidence="3" type="ORF">WAX74_01530</name>
</gene>
<keyword evidence="4" id="KW-1185">Reference proteome</keyword>
<evidence type="ECO:0000259" key="2">
    <source>
        <dbReference type="Pfam" id="PF03358"/>
    </source>
</evidence>
<reference evidence="3 4" key="1">
    <citation type="submission" date="2024-01" db="EMBL/GenBank/DDBJ databases">
        <title>Seven novel Bacillus-like species.</title>
        <authorList>
            <person name="Liu G."/>
        </authorList>
    </citation>
    <scope>NUCLEOTIDE SEQUENCE [LARGE SCALE GENOMIC DNA]</scope>
    <source>
        <strain evidence="3 4">FJAT-51614</strain>
    </source>
</reference>
<dbReference type="EC" id="1.-.-.-" evidence="3"/>
<feature type="domain" description="NADPH-dependent FMN reductase-like" evidence="2">
    <location>
        <begin position="3"/>
        <end position="148"/>
    </location>
</feature>
<protein>
    <submittedName>
        <fullName evidence="3">NADPH-dependent FMN reductase</fullName>
        <ecNumber evidence="3">1.-.-.-</ecNumber>
    </submittedName>
</protein>
<dbReference type="Proteomes" id="UP001364890">
    <property type="component" value="Unassembled WGS sequence"/>
</dbReference>
<dbReference type="PANTHER" id="PTHR30543">
    <property type="entry name" value="CHROMATE REDUCTASE"/>
    <property type="match status" value="1"/>
</dbReference>
<dbReference type="GO" id="GO:0016491">
    <property type="term" value="F:oxidoreductase activity"/>
    <property type="evidence" value="ECO:0007669"/>
    <property type="project" value="UniProtKB-KW"/>
</dbReference>
<dbReference type="InterPro" id="IPR050712">
    <property type="entry name" value="NAD(P)H-dep_reductase"/>
</dbReference>
<proteinExistence type="inferred from homology"/>
<name>A0ABU8F067_9BACI</name>
<accession>A0ABU8F067</accession>
<evidence type="ECO:0000313" key="4">
    <source>
        <dbReference type="Proteomes" id="UP001364890"/>
    </source>
</evidence>
<dbReference type="EMBL" id="JBAWSY010000001">
    <property type="protein sequence ID" value="MEI4768335.1"/>
    <property type="molecule type" value="Genomic_DNA"/>
</dbReference>
<dbReference type="Gene3D" id="3.40.50.360">
    <property type="match status" value="1"/>
</dbReference>
<comment type="similarity">
    <text evidence="1">Belongs to the azoreductase type 2 family.</text>
</comment>
<sequence length="184" mass="20700">MAIKVAAIIGSNRKESYNLKLIEYMKKRYTEQLDIEVVSINDVEMFSADIEDNPPKGAMDFKTKVRNAEAVLFAVPEYNFSIPGVLKNAIDWMSRSGHDLKDKPTFIVGSSMGVLGSVRAQLHLREIISNPTLQPKLLPGNEVYIGSIHTKMNEQNEITDQGTNDFLDSVVNNFVEFYNKVKSL</sequence>
<dbReference type="RefSeq" id="WP_336495900.1">
    <property type="nucleotide sequence ID" value="NZ_JBAWSY010000001.1"/>
</dbReference>
<comment type="caution">
    <text evidence="3">The sequence shown here is derived from an EMBL/GenBank/DDBJ whole genome shotgun (WGS) entry which is preliminary data.</text>
</comment>
<dbReference type="InterPro" id="IPR005025">
    <property type="entry name" value="FMN_Rdtase-like_dom"/>
</dbReference>
<dbReference type="PANTHER" id="PTHR30543:SF21">
    <property type="entry name" value="NAD(P)H-DEPENDENT FMN REDUCTASE LOT6"/>
    <property type="match status" value="1"/>
</dbReference>
<dbReference type="SUPFAM" id="SSF52218">
    <property type="entry name" value="Flavoproteins"/>
    <property type="match status" value="1"/>
</dbReference>
<keyword evidence="3" id="KW-0560">Oxidoreductase</keyword>
<dbReference type="Pfam" id="PF03358">
    <property type="entry name" value="FMN_red"/>
    <property type="match status" value="1"/>
</dbReference>
<organism evidence="3 4">
    <name type="scientific">Psychrobacillus mangrovi</name>
    <dbReference type="NCBI Taxonomy" id="3117745"/>
    <lineage>
        <taxon>Bacteria</taxon>
        <taxon>Bacillati</taxon>
        <taxon>Bacillota</taxon>
        <taxon>Bacilli</taxon>
        <taxon>Bacillales</taxon>
        <taxon>Bacillaceae</taxon>
        <taxon>Psychrobacillus</taxon>
    </lineage>
</organism>
<evidence type="ECO:0000313" key="3">
    <source>
        <dbReference type="EMBL" id="MEI4768335.1"/>
    </source>
</evidence>
<dbReference type="InterPro" id="IPR029039">
    <property type="entry name" value="Flavoprotein-like_sf"/>
</dbReference>
<evidence type="ECO:0000256" key="1">
    <source>
        <dbReference type="ARBA" id="ARBA00009428"/>
    </source>
</evidence>